<dbReference type="Gene3D" id="1.10.510.10">
    <property type="entry name" value="Transferase(Phosphotransferase) domain 1"/>
    <property type="match status" value="1"/>
</dbReference>
<dbReference type="SMART" id="SM00220">
    <property type="entry name" value="S_TKc"/>
    <property type="match status" value="1"/>
</dbReference>
<comment type="caution">
    <text evidence="8">The sequence shown here is derived from an EMBL/GenBank/DDBJ whole genome shotgun (WGS) entry which is preliminary data.</text>
</comment>
<name>A0ABR0UV71_REHGL</name>
<dbReference type="EMBL" id="JABTTQ020002034">
    <property type="protein sequence ID" value="KAK6126590.1"/>
    <property type="molecule type" value="Genomic_DNA"/>
</dbReference>
<proteinExistence type="inferred from homology"/>
<feature type="domain" description="Protein kinase" evidence="7">
    <location>
        <begin position="50"/>
        <end position="345"/>
    </location>
</feature>
<protein>
    <recommendedName>
        <fullName evidence="7">Protein kinase domain-containing protein</fullName>
    </recommendedName>
</protein>
<dbReference type="InterPro" id="IPR011009">
    <property type="entry name" value="Kinase-like_dom_sf"/>
</dbReference>
<evidence type="ECO:0000256" key="5">
    <source>
        <dbReference type="ARBA" id="ARBA00022777"/>
    </source>
</evidence>
<dbReference type="PROSITE" id="PS50011">
    <property type="entry name" value="PROTEIN_KINASE_DOM"/>
    <property type="match status" value="1"/>
</dbReference>
<evidence type="ECO:0000256" key="4">
    <source>
        <dbReference type="ARBA" id="ARBA00022741"/>
    </source>
</evidence>
<gene>
    <name evidence="8" type="ORF">DH2020_039665</name>
</gene>
<dbReference type="SUPFAM" id="SSF56112">
    <property type="entry name" value="Protein kinase-like (PK-like)"/>
    <property type="match status" value="1"/>
</dbReference>
<dbReference type="InterPro" id="IPR000719">
    <property type="entry name" value="Prot_kinase_dom"/>
</dbReference>
<dbReference type="PANTHER" id="PTHR24056:SF107">
    <property type="entry name" value="CYCLIN-DEPENDENT KINASE 11A-RELATED"/>
    <property type="match status" value="1"/>
</dbReference>
<keyword evidence="5" id="KW-0418">Kinase</keyword>
<dbReference type="InterPro" id="IPR008271">
    <property type="entry name" value="Ser/Thr_kinase_AS"/>
</dbReference>
<dbReference type="Pfam" id="PF00069">
    <property type="entry name" value="Pkinase"/>
    <property type="match status" value="1"/>
</dbReference>
<evidence type="ECO:0000313" key="8">
    <source>
        <dbReference type="EMBL" id="KAK6126590.1"/>
    </source>
</evidence>
<evidence type="ECO:0000259" key="7">
    <source>
        <dbReference type="PROSITE" id="PS50011"/>
    </source>
</evidence>
<evidence type="ECO:0000256" key="2">
    <source>
        <dbReference type="ARBA" id="ARBA00022527"/>
    </source>
</evidence>
<keyword evidence="2" id="KW-0723">Serine/threonine-protein kinase</keyword>
<reference evidence="8 9" key="1">
    <citation type="journal article" date="2021" name="Comput. Struct. Biotechnol. J.">
        <title>De novo genome assembly of the potent medicinal plant Rehmannia glutinosa using nanopore technology.</title>
        <authorList>
            <person name="Ma L."/>
            <person name="Dong C."/>
            <person name="Song C."/>
            <person name="Wang X."/>
            <person name="Zheng X."/>
            <person name="Niu Y."/>
            <person name="Chen S."/>
            <person name="Feng W."/>
        </authorList>
    </citation>
    <scope>NUCLEOTIDE SEQUENCE [LARGE SCALE GENOMIC DNA]</scope>
    <source>
        <strain evidence="8">DH-2019</strain>
    </source>
</reference>
<dbReference type="PANTHER" id="PTHR24056">
    <property type="entry name" value="CELL DIVISION PROTEIN KINASE"/>
    <property type="match status" value="1"/>
</dbReference>
<evidence type="ECO:0000256" key="6">
    <source>
        <dbReference type="ARBA" id="ARBA00022840"/>
    </source>
</evidence>
<accession>A0ABR0UV71</accession>
<dbReference type="PROSITE" id="PS00108">
    <property type="entry name" value="PROTEIN_KINASE_ST"/>
    <property type="match status" value="1"/>
</dbReference>
<keyword evidence="9" id="KW-1185">Reference proteome</keyword>
<evidence type="ECO:0000313" key="9">
    <source>
        <dbReference type="Proteomes" id="UP001318860"/>
    </source>
</evidence>
<keyword evidence="4" id="KW-0547">Nucleotide-binding</keyword>
<keyword evidence="6" id="KW-0067">ATP-binding</keyword>
<keyword evidence="3" id="KW-0808">Transferase</keyword>
<evidence type="ECO:0000256" key="1">
    <source>
        <dbReference type="ARBA" id="ARBA00006485"/>
    </source>
</evidence>
<evidence type="ECO:0000256" key="3">
    <source>
        <dbReference type="ARBA" id="ARBA00022679"/>
    </source>
</evidence>
<comment type="similarity">
    <text evidence="1">Belongs to the protein kinase superfamily. CMGC Ser/Thr protein kinase family. CDC2/CDKX subfamily.</text>
</comment>
<organism evidence="8 9">
    <name type="scientific">Rehmannia glutinosa</name>
    <name type="common">Chinese foxglove</name>
    <dbReference type="NCBI Taxonomy" id="99300"/>
    <lineage>
        <taxon>Eukaryota</taxon>
        <taxon>Viridiplantae</taxon>
        <taxon>Streptophyta</taxon>
        <taxon>Embryophyta</taxon>
        <taxon>Tracheophyta</taxon>
        <taxon>Spermatophyta</taxon>
        <taxon>Magnoliopsida</taxon>
        <taxon>eudicotyledons</taxon>
        <taxon>Gunneridae</taxon>
        <taxon>Pentapetalae</taxon>
        <taxon>asterids</taxon>
        <taxon>lamiids</taxon>
        <taxon>Lamiales</taxon>
        <taxon>Orobanchaceae</taxon>
        <taxon>Rehmannieae</taxon>
        <taxon>Rehmannia</taxon>
    </lineage>
</organism>
<sequence>MDALDQGLQCSYFNNGEDQYPLYVDKVLNNDSHGSQRRSSLFGRKKMGRYGHLTVINQGSYGIVYNALDKKTGRFVAVKQEFHGLMSQSTHREISILNSLPPHPSIVEFKEAVVEDNGLVFVVMEYLPNDLKKLMDLKKSNNPFTLREVKRMMKQLLEGVAFLHENGVMHRDLKPSNILIDDSKGQLKICDFGLSRCFYGKASGSYTPGLVTMWYRAPELLLGAKEYSCAIDMWSVGCIMAELLLKQVLFRGMSELHQVGSIFTILGTPDDVSWPGFSNLPGSSIFQFAKQPYNDQLRLKFSVDASDSSGPPLLTERGFDLLKKLLAYDPHKRISAIAALDHDWFREY</sequence>
<dbReference type="InterPro" id="IPR050108">
    <property type="entry name" value="CDK"/>
</dbReference>
<dbReference type="Proteomes" id="UP001318860">
    <property type="component" value="Unassembled WGS sequence"/>
</dbReference>
<dbReference type="Gene3D" id="3.30.200.20">
    <property type="entry name" value="Phosphorylase Kinase, domain 1"/>
    <property type="match status" value="1"/>
</dbReference>